<evidence type="ECO:0000256" key="4">
    <source>
        <dbReference type="ARBA" id="ARBA00022692"/>
    </source>
</evidence>
<feature type="transmembrane region" description="Helical" evidence="8">
    <location>
        <begin position="351"/>
        <end position="372"/>
    </location>
</feature>
<feature type="transmembrane region" description="Helical" evidence="8">
    <location>
        <begin position="291"/>
        <end position="311"/>
    </location>
</feature>
<proteinExistence type="predicted"/>
<dbReference type="Pfam" id="PF00083">
    <property type="entry name" value="Sugar_tr"/>
    <property type="match status" value="1"/>
</dbReference>
<dbReference type="GO" id="GO:0015293">
    <property type="term" value="F:symporter activity"/>
    <property type="evidence" value="ECO:0007669"/>
    <property type="project" value="UniProtKB-KW"/>
</dbReference>
<comment type="subcellular location">
    <subcellularLocation>
        <location evidence="1">Cell membrane</location>
        <topology evidence="1">Multi-pass membrane protein</topology>
    </subcellularLocation>
</comment>
<dbReference type="Proteomes" id="UP000184731">
    <property type="component" value="Chromosome"/>
</dbReference>
<dbReference type="SUPFAM" id="SSF103473">
    <property type="entry name" value="MFS general substrate transporter"/>
    <property type="match status" value="1"/>
</dbReference>
<feature type="transmembrane region" description="Helical" evidence="8">
    <location>
        <begin position="87"/>
        <end position="107"/>
    </location>
</feature>
<accession>A0A1L4D107</accession>
<dbReference type="InterPro" id="IPR036259">
    <property type="entry name" value="MFS_trans_sf"/>
</dbReference>
<evidence type="ECO:0000256" key="3">
    <source>
        <dbReference type="ARBA" id="ARBA00022475"/>
    </source>
</evidence>
<dbReference type="PANTHER" id="PTHR43528:SF1">
    <property type="entry name" value="ALPHA-KETOGLUTARATE PERMEASE"/>
    <property type="match status" value="1"/>
</dbReference>
<dbReference type="STRING" id="1915309.AXG55_08120"/>
<dbReference type="PROSITE" id="PS50850">
    <property type="entry name" value="MFS"/>
    <property type="match status" value="1"/>
</dbReference>
<keyword evidence="5" id="KW-0769">Symport</keyword>
<feature type="transmembrane region" description="Helical" evidence="8">
    <location>
        <begin position="35"/>
        <end position="56"/>
    </location>
</feature>
<keyword evidence="6 8" id="KW-1133">Transmembrane helix</keyword>
<reference evidence="10 11" key="1">
    <citation type="submission" date="2016-10" db="EMBL/GenBank/DDBJ databases">
        <title>Silvanigrella aquatica sp. nov., isolated from a freshwater lake located in the Black Forest, Germany, description of Silvanigrellaceae fam. nov., Silvanigrellales ord. nov., reclassification of the order Bdellovibrionales in the class Oligoflexia, reclassification of the families Bacteriovoracaceae and Halobacteriovoraceae in the new order Bacteriovoracales ord. nov., and reclassification of the family Pseudobacteriovoracaceae in the order Oligoflexiales.</title>
        <authorList>
            <person name="Hahn M.W."/>
            <person name="Schmidt J."/>
            <person name="Koll U."/>
            <person name="Rohde M."/>
            <person name="Verbag S."/>
            <person name="Pitt A."/>
            <person name="Nakai R."/>
            <person name="Naganuma T."/>
            <person name="Lang E."/>
        </authorList>
    </citation>
    <scope>NUCLEOTIDE SEQUENCE [LARGE SCALE GENOMIC DNA]</scope>
    <source>
        <strain evidence="10 11">MWH-Nonnen-W8red</strain>
    </source>
</reference>
<dbReference type="InterPro" id="IPR051084">
    <property type="entry name" value="H+-coupled_symporters"/>
</dbReference>
<dbReference type="PANTHER" id="PTHR43528">
    <property type="entry name" value="ALPHA-KETOGLUTARATE PERMEASE"/>
    <property type="match status" value="1"/>
</dbReference>
<dbReference type="GO" id="GO:0005886">
    <property type="term" value="C:plasma membrane"/>
    <property type="evidence" value="ECO:0007669"/>
    <property type="project" value="UniProtKB-SubCell"/>
</dbReference>
<dbReference type="Gene3D" id="1.20.1250.20">
    <property type="entry name" value="MFS general substrate transporter like domains"/>
    <property type="match status" value="2"/>
</dbReference>
<dbReference type="EMBL" id="CP017834">
    <property type="protein sequence ID" value="APJ03874.1"/>
    <property type="molecule type" value="Genomic_DNA"/>
</dbReference>
<keyword evidence="3" id="KW-1003">Cell membrane</keyword>
<name>A0A1L4D107_9BACT</name>
<evidence type="ECO:0000256" key="1">
    <source>
        <dbReference type="ARBA" id="ARBA00004651"/>
    </source>
</evidence>
<evidence type="ECO:0000256" key="2">
    <source>
        <dbReference type="ARBA" id="ARBA00022448"/>
    </source>
</evidence>
<organism evidence="10 11">
    <name type="scientific">Silvanigrella aquatica</name>
    <dbReference type="NCBI Taxonomy" id="1915309"/>
    <lineage>
        <taxon>Bacteria</taxon>
        <taxon>Pseudomonadati</taxon>
        <taxon>Bdellovibrionota</taxon>
        <taxon>Oligoflexia</taxon>
        <taxon>Silvanigrellales</taxon>
        <taxon>Silvanigrellaceae</taxon>
        <taxon>Silvanigrella</taxon>
    </lineage>
</organism>
<dbReference type="InterPro" id="IPR020846">
    <property type="entry name" value="MFS_dom"/>
</dbReference>
<gene>
    <name evidence="10" type="ORF">AXG55_08120</name>
</gene>
<evidence type="ECO:0000259" key="9">
    <source>
        <dbReference type="PROSITE" id="PS50850"/>
    </source>
</evidence>
<feature type="transmembrane region" description="Helical" evidence="8">
    <location>
        <begin position="159"/>
        <end position="176"/>
    </location>
</feature>
<dbReference type="InterPro" id="IPR005828">
    <property type="entry name" value="MFS_sugar_transport-like"/>
</dbReference>
<feature type="transmembrane region" description="Helical" evidence="8">
    <location>
        <begin position="128"/>
        <end position="147"/>
    </location>
</feature>
<feature type="transmembrane region" description="Helical" evidence="8">
    <location>
        <begin position="238"/>
        <end position="255"/>
    </location>
</feature>
<feature type="transmembrane region" description="Helical" evidence="8">
    <location>
        <begin position="63"/>
        <end position="81"/>
    </location>
</feature>
<feature type="transmembrane region" description="Helical" evidence="8">
    <location>
        <begin position="7"/>
        <end position="23"/>
    </location>
</feature>
<evidence type="ECO:0000313" key="10">
    <source>
        <dbReference type="EMBL" id="APJ03874.1"/>
    </source>
</evidence>
<sequence>MSFIEWFDFLIFIYIFIAFFKSQNDSSILNAFQQLGIIISFIARPIGAYVLGLVSLKIGRITSLLYTVKLMMVASFLLIVAAYMTDHLILCATIAFIARFIQGFSIGSETSSNYMYIYEISKKKATGVAIAGVGVACGQVLASFAPNLLNGIGSFQDKILWAYGSSILLSFVVLYLRKSMPETKDPRYQNIKQKVSVFKITHEILKAVFPFGFLIYYVLIIFPKHAEQHYGISKEFSYYYLTYACLIIAFLPLLFASIADKIGTSKVLTLAIYMTVLFIPLFLLIKDPFFQITYIAALNSIHFSVALVRVFNDVGTEQLYLHFPLIYNVIMAALSSFIVAFFNSGLEHDHVFLMFLFGIIALHYKHLFFFLFNPKKAQSKIYGS</sequence>
<feature type="domain" description="Major facilitator superfamily (MFS) profile" evidence="9">
    <location>
        <begin position="1"/>
        <end position="384"/>
    </location>
</feature>
<protein>
    <recommendedName>
        <fullName evidence="9">Major facilitator superfamily (MFS) profile domain-containing protein</fullName>
    </recommendedName>
</protein>
<evidence type="ECO:0000256" key="5">
    <source>
        <dbReference type="ARBA" id="ARBA00022847"/>
    </source>
</evidence>
<evidence type="ECO:0000256" key="6">
    <source>
        <dbReference type="ARBA" id="ARBA00022989"/>
    </source>
</evidence>
<evidence type="ECO:0000256" key="7">
    <source>
        <dbReference type="ARBA" id="ARBA00023136"/>
    </source>
</evidence>
<feature type="transmembrane region" description="Helical" evidence="8">
    <location>
        <begin position="197"/>
        <end position="218"/>
    </location>
</feature>
<feature type="transmembrane region" description="Helical" evidence="8">
    <location>
        <begin position="323"/>
        <end position="345"/>
    </location>
</feature>
<keyword evidence="7 8" id="KW-0472">Membrane</keyword>
<feature type="transmembrane region" description="Helical" evidence="8">
    <location>
        <begin position="267"/>
        <end position="285"/>
    </location>
</feature>
<dbReference type="AlphaFoldDB" id="A0A1L4D107"/>
<evidence type="ECO:0000256" key="8">
    <source>
        <dbReference type="SAM" id="Phobius"/>
    </source>
</evidence>
<evidence type="ECO:0000313" key="11">
    <source>
        <dbReference type="Proteomes" id="UP000184731"/>
    </source>
</evidence>
<dbReference type="KEGG" id="saqi:AXG55_08120"/>
<keyword evidence="11" id="KW-1185">Reference proteome</keyword>
<keyword evidence="4 8" id="KW-0812">Transmembrane</keyword>
<keyword evidence="2" id="KW-0813">Transport</keyword>